<dbReference type="PANTHER" id="PTHR47706:SF9">
    <property type="entry name" value="NMRA-LIKE DOMAIN-CONTAINING PROTEIN-RELATED"/>
    <property type="match status" value="1"/>
</dbReference>
<name>A0A292PK70_9PEZI</name>
<dbReference type="Gene3D" id="3.40.50.720">
    <property type="entry name" value="NAD(P)-binding Rossmann-like Domain"/>
    <property type="match status" value="1"/>
</dbReference>
<protein>
    <recommendedName>
        <fullName evidence="3">NmrA-like domain-containing protein</fullName>
    </recommendedName>
</protein>
<organism evidence="4 5">
    <name type="scientific">Tuber aestivum</name>
    <name type="common">summer truffle</name>
    <dbReference type="NCBI Taxonomy" id="59557"/>
    <lineage>
        <taxon>Eukaryota</taxon>
        <taxon>Fungi</taxon>
        <taxon>Dikarya</taxon>
        <taxon>Ascomycota</taxon>
        <taxon>Pezizomycotina</taxon>
        <taxon>Pezizomycetes</taxon>
        <taxon>Pezizales</taxon>
        <taxon>Tuberaceae</taxon>
        <taxon>Tuber</taxon>
    </lineage>
</organism>
<evidence type="ECO:0000256" key="2">
    <source>
        <dbReference type="ARBA" id="ARBA00023002"/>
    </source>
</evidence>
<dbReference type="GO" id="GO:0016491">
    <property type="term" value="F:oxidoreductase activity"/>
    <property type="evidence" value="ECO:0007669"/>
    <property type="project" value="UniProtKB-KW"/>
</dbReference>
<evidence type="ECO:0000313" key="5">
    <source>
        <dbReference type="Proteomes" id="UP001412239"/>
    </source>
</evidence>
<evidence type="ECO:0000256" key="1">
    <source>
        <dbReference type="ARBA" id="ARBA00022857"/>
    </source>
</evidence>
<reference evidence="4" key="1">
    <citation type="submission" date="2015-10" db="EMBL/GenBank/DDBJ databases">
        <authorList>
            <person name="Regsiter A."/>
            <person name="william w."/>
        </authorList>
    </citation>
    <scope>NUCLEOTIDE SEQUENCE</scope>
    <source>
        <strain evidence="4">Montdore</strain>
    </source>
</reference>
<dbReference type="InterPro" id="IPR051609">
    <property type="entry name" value="NmrA/Isoflavone_reductase-like"/>
</dbReference>
<gene>
    <name evidence="4" type="ORF">GSTUAT00008914001</name>
</gene>
<dbReference type="PANTHER" id="PTHR47706">
    <property type="entry name" value="NMRA-LIKE FAMILY PROTEIN"/>
    <property type="match status" value="1"/>
</dbReference>
<proteinExistence type="predicted"/>
<dbReference type="AlphaFoldDB" id="A0A292PK70"/>
<keyword evidence="1" id="KW-0521">NADP</keyword>
<evidence type="ECO:0000313" key="4">
    <source>
        <dbReference type="EMBL" id="CUS07008.1"/>
    </source>
</evidence>
<dbReference type="SUPFAM" id="SSF51735">
    <property type="entry name" value="NAD(P)-binding Rossmann-fold domains"/>
    <property type="match status" value="1"/>
</dbReference>
<dbReference type="EMBL" id="LN891266">
    <property type="protein sequence ID" value="CUS07008.1"/>
    <property type="molecule type" value="Genomic_DNA"/>
</dbReference>
<accession>A0A292PK70</accession>
<dbReference type="Proteomes" id="UP001412239">
    <property type="component" value="Unassembled WGS sequence"/>
</dbReference>
<keyword evidence="2" id="KW-0560">Oxidoreductase</keyword>
<feature type="domain" description="NmrA-like" evidence="3">
    <location>
        <begin position="21"/>
        <end position="188"/>
    </location>
</feature>
<dbReference type="InterPro" id="IPR036291">
    <property type="entry name" value="NAD(P)-bd_dom_sf"/>
</dbReference>
<dbReference type="Pfam" id="PF05368">
    <property type="entry name" value="NmrA"/>
    <property type="match status" value="1"/>
</dbReference>
<dbReference type="InterPro" id="IPR008030">
    <property type="entry name" value="NmrA-like"/>
</dbReference>
<evidence type="ECO:0000259" key="3">
    <source>
        <dbReference type="Pfam" id="PF05368"/>
    </source>
</evidence>
<sequence length="248" mass="27142">MPPYPKIQALYLSANYGAPGDLDEALQGVDVVINLLGMYPESWAQLGEAAYRTGASLYIPSEFGPDHRSFDYQSPFEQKRVQSEQTREKGIKSVQIFCGVFMEHALPVGRHLGIDLPGRSVTAVVPTGGSDPRVSFTSVTDVAMTIASVACRRPSVLPDAIQIASGTWTLRQLGEYYQSLIGATVHVTTQDYLAFRESVLNSDHQSPSSHYQLAAGAGLLDYSTTNSNDWVSAGMWEWRSIQQHLTGI</sequence>
<keyword evidence="5" id="KW-1185">Reference proteome</keyword>